<keyword evidence="4" id="KW-0378">Hydrolase</keyword>
<keyword evidence="3" id="KW-0479">Metal-binding</keyword>
<dbReference type="InterPro" id="IPR023214">
    <property type="entry name" value="HAD_sf"/>
</dbReference>
<evidence type="ECO:0000256" key="3">
    <source>
        <dbReference type="ARBA" id="ARBA00022723"/>
    </source>
</evidence>
<reference evidence="10" key="1">
    <citation type="submission" date="2025-08" db="UniProtKB">
        <authorList>
            <consortium name="RefSeq"/>
        </authorList>
    </citation>
    <scope>IDENTIFICATION</scope>
    <source>
        <strain evidence="10">15085-1641.00</strain>
        <tissue evidence="10">Whole body</tissue>
    </source>
</reference>
<evidence type="ECO:0000256" key="5">
    <source>
        <dbReference type="ARBA" id="ARBA00022842"/>
    </source>
</evidence>
<dbReference type="GO" id="GO:0046872">
    <property type="term" value="F:metal ion binding"/>
    <property type="evidence" value="ECO:0007669"/>
    <property type="project" value="UniProtKB-KW"/>
</dbReference>
<dbReference type="FunFam" id="1.10.150.240:FF:000001">
    <property type="entry name" value="Haloacid dehalogenase-like hydrolase domain"/>
    <property type="match status" value="1"/>
</dbReference>
<dbReference type="PANTHER" id="PTHR18901">
    <property type="entry name" value="2-DEOXYGLUCOSE-6-PHOSPHATE PHOSPHATASE 2"/>
    <property type="match status" value="1"/>
</dbReference>
<comment type="catalytic activity">
    <reaction evidence="6">
        <text>psi-UMP + H2O = pseudouridine + phosphate</text>
        <dbReference type="Rhea" id="RHEA:10944"/>
        <dbReference type="ChEBI" id="CHEBI:15377"/>
        <dbReference type="ChEBI" id="CHEBI:17802"/>
        <dbReference type="ChEBI" id="CHEBI:43474"/>
        <dbReference type="ChEBI" id="CHEBI:58380"/>
        <dbReference type="EC" id="3.1.3.96"/>
    </reaction>
</comment>
<comment type="similarity">
    <text evidence="2">Belongs to the HAD-like hydrolase superfamily. CbbY/CbbZ/Gph/YieH family.</text>
</comment>
<name>A0A6J1LLE3_DROHY</name>
<keyword evidence="5" id="KW-0460">Magnesium</keyword>
<dbReference type="Gene3D" id="1.10.150.240">
    <property type="entry name" value="Putative phosphatase, domain 2"/>
    <property type="match status" value="1"/>
</dbReference>
<dbReference type="PANTHER" id="PTHR18901:SF38">
    <property type="entry name" value="PSEUDOURIDINE-5'-PHOSPHATASE"/>
    <property type="match status" value="1"/>
</dbReference>
<protein>
    <recommendedName>
        <fullName evidence="7">pseudouridine 5'-phosphatase</fullName>
        <ecNumber evidence="7">3.1.3.96</ecNumber>
    </recommendedName>
    <alternativeName>
        <fullName evidence="8">Pseudouridine-5'-monophosphatase</fullName>
    </alternativeName>
</protein>
<dbReference type="SUPFAM" id="SSF56784">
    <property type="entry name" value="HAD-like"/>
    <property type="match status" value="1"/>
</dbReference>
<evidence type="ECO:0000256" key="8">
    <source>
        <dbReference type="ARBA" id="ARBA00083904"/>
    </source>
</evidence>
<dbReference type="InterPro" id="IPR023198">
    <property type="entry name" value="PGP-like_dom2"/>
</dbReference>
<dbReference type="EC" id="3.1.3.96" evidence="7"/>
<dbReference type="SFLD" id="SFLDG01129">
    <property type="entry name" value="C1.5:_HAD__Beta-PGM__Phosphata"/>
    <property type="match status" value="1"/>
</dbReference>
<evidence type="ECO:0000313" key="9">
    <source>
        <dbReference type="Proteomes" id="UP000504633"/>
    </source>
</evidence>
<organism evidence="9 10">
    <name type="scientific">Drosophila hydei</name>
    <name type="common">Fruit fly</name>
    <dbReference type="NCBI Taxonomy" id="7224"/>
    <lineage>
        <taxon>Eukaryota</taxon>
        <taxon>Metazoa</taxon>
        <taxon>Ecdysozoa</taxon>
        <taxon>Arthropoda</taxon>
        <taxon>Hexapoda</taxon>
        <taxon>Insecta</taxon>
        <taxon>Pterygota</taxon>
        <taxon>Neoptera</taxon>
        <taxon>Endopterygota</taxon>
        <taxon>Diptera</taxon>
        <taxon>Brachycera</taxon>
        <taxon>Muscomorpha</taxon>
        <taxon>Ephydroidea</taxon>
        <taxon>Drosophilidae</taxon>
        <taxon>Drosophila</taxon>
    </lineage>
</organism>
<evidence type="ECO:0000256" key="2">
    <source>
        <dbReference type="ARBA" id="ARBA00006171"/>
    </source>
</evidence>
<dbReference type="Pfam" id="PF13419">
    <property type="entry name" value="HAD_2"/>
    <property type="match status" value="1"/>
</dbReference>
<dbReference type="NCBIfam" id="TIGR01509">
    <property type="entry name" value="HAD-SF-IA-v3"/>
    <property type="match status" value="1"/>
</dbReference>
<dbReference type="Proteomes" id="UP000504633">
    <property type="component" value="Unplaced"/>
</dbReference>
<dbReference type="SFLD" id="SFLDS00003">
    <property type="entry name" value="Haloacid_Dehalogenase"/>
    <property type="match status" value="1"/>
</dbReference>
<dbReference type="KEGG" id="dhe:111595845"/>
<evidence type="ECO:0000256" key="4">
    <source>
        <dbReference type="ARBA" id="ARBA00022801"/>
    </source>
</evidence>
<evidence type="ECO:0000256" key="7">
    <source>
        <dbReference type="ARBA" id="ARBA00066578"/>
    </source>
</evidence>
<dbReference type="InterPro" id="IPR006439">
    <property type="entry name" value="HAD-SF_hydro_IA"/>
</dbReference>
<dbReference type="Gene3D" id="3.40.50.1000">
    <property type="entry name" value="HAD superfamily/HAD-like"/>
    <property type="match status" value="1"/>
</dbReference>
<dbReference type="FunFam" id="3.40.50.1000:FF:000055">
    <property type="entry name" value="Haloacid dehalogenase-like hydrolase family protein"/>
    <property type="match status" value="1"/>
</dbReference>
<dbReference type="OrthoDB" id="40579at2759"/>
<dbReference type="OMA" id="THCIFDN"/>
<proteinExistence type="inferred from homology"/>
<dbReference type="AlphaFoldDB" id="A0A6J1LLE3"/>
<dbReference type="RefSeq" id="XP_023165523.2">
    <property type="nucleotide sequence ID" value="XM_023309755.2"/>
</dbReference>
<evidence type="ECO:0000256" key="6">
    <source>
        <dbReference type="ARBA" id="ARBA00052504"/>
    </source>
</evidence>
<evidence type="ECO:0000256" key="1">
    <source>
        <dbReference type="ARBA" id="ARBA00001946"/>
    </source>
</evidence>
<gene>
    <name evidence="10" type="primary">LOC111595845</name>
</gene>
<comment type="cofactor">
    <cofactor evidence="1">
        <name>Mg(2+)</name>
        <dbReference type="ChEBI" id="CHEBI:18420"/>
    </cofactor>
</comment>
<dbReference type="InterPro" id="IPR036412">
    <property type="entry name" value="HAD-like_sf"/>
</dbReference>
<dbReference type="GO" id="GO:1990738">
    <property type="term" value="F:pseudouridine 5'-phosphatase activity"/>
    <property type="evidence" value="ECO:0007669"/>
    <property type="project" value="UniProtKB-EC"/>
</dbReference>
<sequence length="240" mass="26500">MSSSEAKCFKRVTHCIFDNDGTIMDTENIYTNAIQNVLTPYGKKYTFELKKQQMGLSAAVASANMVRILNLPITPQEYLAKFRAELHALITDVKLLPGVKDLLLHLFEHRVPMAMATATYRDTFNIKALPHCQLLPVFRHIVCGDDPELKACKPSPDIFLLAAARFKPAPLPECCLVFEDSAQGKDAGVAAGMQVVLIPDARLPIADTKGATLVLRSMADFQPELFGLPAFDNVEKFTFG</sequence>
<keyword evidence="9" id="KW-1185">Reference proteome</keyword>
<accession>A0A6J1LLE3</accession>
<dbReference type="InterPro" id="IPR041492">
    <property type="entry name" value="HAD_2"/>
</dbReference>
<evidence type="ECO:0000313" key="10">
    <source>
        <dbReference type="RefSeq" id="XP_023165523.2"/>
    </source>
</evidence>
<dbReference type="GeneID" id="111595845"/>